<sequence>MSTTNTHEPVVEHSHGVSTQRPVTALSEPPVAHMMPMMMSVESVNRAARAERLDEDDVYTKSFMHTLLKQMGTYLIQDTDSDHMMPVVMSPESANRMARWGEAGRRDRDDGIRVTDRVMPVVSGMMMSVESANRTARWGEAERLDRDDSAPHLNLGISAGAVASGKRE</sequence>
<evidence type="ECO:0000313" key="1">
    <source>
        <dbReference type="EMBL" id="KAI9513538.1"/>
    </source>
</evidence>
<reference evidence="1" key="1">
    <citation type="submission" date="2021-03" db="EMBL/GenBank/DDBJ databases">
        <title>Evolutionary priming and transition to the ectomycorrhizal habit in an iconic lineage of mushroom-forming fungi: is preadaptation a requirement?</title>
        <authorList>
            <consortium name="DOE Joint Genome Institute"/>
            <person name="Looney B.P."/>
            <person name="Miyauchi S."/>
            <person name="Morin E."/>
            <person name="Drula E."/>
            <person name="Courty P.E."/>
            <person name="Chicoki N."/>
            <person name="Fauchery L."/>
            <person name="Kohler A."/>
            <person name="Kuo A."/>
            <person name="LaButti K."/>
            <person name="Pangilinan J."/>
            <person name="Lipzen A."/>
            <person name="Riley R."/>
            <person name="Andreopoulos W."/>
            <person name="He G."/>
            <person name="Johnson J."/>
            <person name="Barry K.W."/>
            <person name="Grigoriev I.V."/>
            <person name="Nagy L."/>
            <person name="Hibbett D."/>
            <person name="Henrissat B."/>
            <person name="Matheny P.B."/>
            <person name="Labbe J."/>
            <person name="Martin A.F."/>
        </authorList>
    </citation>
    <scope>NUCLEOTIDE SEQUENCE</scope>
    <source>
        <strain evidence="1">BPL698</strain>
    </source>
</reference>
<dbReference type="EMBL" id="JAGFNK010000001">
    <property type="protein sequence ID" value="KAI9513538.1"/>
    <property type="molecule type" value="Genomic_DNA"/>
</dbReference>
<gene>
    <name evidence="1" type="ORF">F5148DRAFT_1278899</name>
</gene>
<keyword evidence="2" id="KW-1185">Reference proteome</keyword>
<proteinExistence type="predicted"/>
<accession>A0ACC0UPG1</accession>
<evidence type="ECO:0000313" key="2">
    <source>
        <dbReference type="Proteomes" id="UP001207468"/>
    </source>
</evidence>
<protein>
    <submittedName>
        <fullName evidence="1">Uncharacterized protein</fullName>
    </submittedName>
</protein>
<comment type="caution">
    <text evidence="1">The sequence shown here is derived from an EMBL/GenBank/DDBJ whole genome shotgun (WGS) entry which is preliminary data.</text>
</comment>
<name>A0ACC0UPG1_9AGAM</name>
<organism evidence="1 2">
    <name type="scientific">Russula earlei</name>
    <dbReference type="NCBI Taxonomy" id="71964"/>
    <lineage>
        <taxon>Eukaryota</taxon>
        <taxon>Fungi</taxon>
        <taxon>Dikarya</taxon>
        <taxon>Basidiomycota</taxon>
        <taxon>Agaricomycotina</taxon>
        <taxon>Agaricomycetes</taxon>
        <taxon>Russulales</taxon>
        <taxon>Russulaceae</taxon>
        <taxon>Russula</taxon>
    </lineage>
</organism>
<dbReference type="Proteomes" id="UP001207468">
    <property type="component" value="Unassembled WGS sequence"/>
</dbReference>